<dbReference type="InterPro" id="IPR042301">
    <property type="entry name" value="GH115_sf"/>
</dbReference>
<proteinExistence type="predicted"/>
<evidence type="ECO:0000313" key="3">
    <source>
        <dbReference type="Proteomes" id="UP000525652"/>
    </source>
</evidence>
<evidence type="ECO:0000313" key="2">
    <source>
        <dbReference type="EMBL" id="MBC2601144.1"/>
    </source>
</evidence>
<name>A0A7X1E3M6_9BACT</name>
<comment type="caution">
    <text evidence="2">The sequence shown here is derived from an EMBL/GenBank/DDBJ whole genome shotgun (WGS) entry which is preliminary data.</text>
</comment>
<reference evidence="2 3" key="1">
    <citation type="submission" date="2020-07" db="EMBL/GenBank/DDBJ databases">
        <authorList>
            <person name="Feng X."/>
        </authorList>
    </citation>
    <scope>NUCLEOTIDE SEQUENCE [LARGE SCALE GENOMIC DNA]</scope>
    <source>
        <strain evidence="2 3">JCM14086</strain>
    </source>
</reference>
<dbReference type="RefSeq" id="WP_185691869.1">
    <property type="nucleotide sequence ID" value="NZ_JACHVA010000046.1"/>
</dbReference>
<dbReference type="PANTHER" id="PTHR37842:SF2">
    <property type="entry name" value="GYLCOSYL HYDROLASE 115 C-TERMINAL DOMAIN-CONTAINING PROTEIN"/>
    <property type="match status" value="1"/>
</dbReference>
<dbReference type="GO" id="GO:0005975">
    <property type="term" value="P:carbohydrate metabolic process"/>
    <property type="evidence" value="ECO:0007669"/>
    <property type="project" value="UniProtKB-ARBA"/>
</dbReference>
<dbReference type="Proteomes" id="UP000525652">
    <property type="component" value="Unassembled WGS sequence"/>
</dbReference>
<accession>A0A7X1E3M6</accession>
<keyword evidence="3" id="KW-1185">Reference proteome</keyword>
<dbReference type="Gene3D" id="3.20.20.520">
    <property type="entry name" value="Glycosyl hydrolase family 115"/>
    <property type="match status" value="1"/>
</dbReference>
<protein>
    <submittedName>
        <fullName evidence="2">Glycosyl hydrolase 115 family protein</fullName>
    </submittedName>
</protein>
<organism evidence="2 3">
    <name type="scientific">Puniceicoccus vermicola</name>
    <dbReference type="NCBI Taxonomy" id="388746"/>
    <lineage>
        <taxon>Bacteria</taxon>
        <taxon>Pseudomonadati</taxon>
        <taxon>Verrucomicrobiota</taxon>
        <taxon>Opitutia</taxon>
        <taxon>Puniceicoccales</taxon>
        <taxon>Puniceicoccaceae</taxon>
        <taxon>Puniceicoccus</taxon>
    </lineage>
</organism>
<sequence>MKLVPCPSFGPGVDAAFGDLRRDIEKIAAISSGVDEELDRWRLEISRNPSLSVESFALEISPEERQIEIEASDDLGAIYGIYEFSHQFLGIDPLWFWKEMEPLPLVSFSPESQRIESGLPEFRFRGLFVNDEDLLGRWRPSSGERFQDWPKRESVLSQPSTLLKDNYEARLLGYYTPVVESEAMEMIFEAILRLRGNLVIPASFIDVFNGAEAAVIRDAVQRGLYVSQHHVEPLGVSHFGYETWWSRQGQNPQFSYLSDPDSMRAAWRAYAEEWYRLAGNQVIWQLGLRGRGDRPLWDHDPAAAARAAELFRKAFDDQMEIIRKVDSRETPPVTVTLWLEVSRLIQDGDLRLPSNVIRVFADDDKTLEMKGDFHRTDRGGDLPFGCYVHLAVWGAGPHLVQGVSPDRIVRIANEIVEKGDTAYAIVNAANLREHVVGLGCWFEQLWCTRREAFEKLITGLCPRRSCSLLP</sequence>
<dbReference type="InterPro" id="IPR031924">
    <property type="entry name" value="GH115"/>
</dbReference>
<dbReference type="PANTHER" id="PTHR37842">
    <property type="match status" value="1"/>
</dbReference>
<dbReference type="SUPFAM" id="SSF55545">
    <property type="entry name" value="beta-N-acetylhexosaminidase-like domain"/>
    <property type="match status" value="1"/>
</dbReference>
<evidence type="ECO:0000256" key="1">
    <source>
        <dbReference type="ARBA" id="ARBA00022801"/>
    </source>
</evidence>
<dbReference type="Pfam" id="PF15979">
    <property type="entry name" value="Glyco_hydro_115"/>
    <property type="match status" value="1"/>
</dbReference>
<dbReference type="EMBL" id="JACHVA010000046">
    <property type="protein sequence ID" value="MBC2601144.1"/>
    <property type="molecule type" value="Genomic_DNA"/>
</dbReference>
<dbReference type="InterPro" id="IPR029018">
    <property type="entry name" value="Hex-like_dom2"/>
</dbReference>
<keyword evidence="1 2" id="KW-0378">Hydrolase</keyword>
<dbReference type="GO" id="GO:0016787">
    <property type="term" value="F:hydrolase activity"/>
    <property type="evidence" value="ECO:0007669"/>
    <property type="project" value="UniProtKB-KW"/>
</dbReference>
<dbReference type="AlphaFoldDB" id="A0A7X1E3M6"/>
<dbReference type="Gene3D" id="3.30.379.10">
    <property type="entry name" value="Chitobiase/beta-hexosaminidase domain 2-like"/>
    <property type="match status" value="1"/>
</dbReference>
<gene>
    <name evidence="2" type="ORF">H5P30_05040</name>
</gene>